<dbReference type="CDD" id="cd00544">
    <property type="entry name" value="CobU"/>
    <property type="match status" value="1"/>
</dbReference>
<keyword evidence="8 14" id="KW-0169">Cobalamin biosynthesis</keyword>
<gene>
    <name evidence="15" type="primary">cobU</name>
    <name evidence="15" type="ORF">KJI95_07605</name>
</gene>
<accession>A0ABS5V449</accession>
<evidence type="ECO:0000256" key="14">
    <source>
        <dbReference type="PIRNR" id="PIRNR006135"/>
    </source>
</evidence>
<dbReference type="InterPro" id="IPR027417">
    <property type="entry name" value="P-loop_NTPase"/>
</dbReference>
<evidence type="ECO:0000256" key="9">
    <source>
        <dbReference type="ARBA" id="ARBA00022679"/>
    </source>
</evidence>
<evidence type="ECO:0000256" key="3">
    <source>
        <dbReference type="ARBA" id="ARBA00001522"/>
    </source>
</evidence>
<evidence type="ECO:0000256" key="11">
    <source>
        <dbReference type="ARBA" id="ARBA00022777"/>
    </source>
</evidence>
<keyword evidence="16" id="KW-1185">Reference proteome</keyword>
<dbReference type="Proteomes" id="UP001195903">
    <property type="component" value="Unassembled WGS sequence"/>
</dbReference>
<dbReference type="NCBIfam" id="NF004469">
    <property type="entry name" value="PRK05800.1"/>
    <property type="match status" value="1"/>
</dbReference>
<evidence type="ECO:0000313" key="16">
    <source>
        <dbReference type="Proteomes" id="UP001195903"/>
    </source>
</evidence>
<comment type="catalytic activity">
    <reaction evidence="2 14">
        <text>adenosylcob(III)inamide phosphate + GTP + H(+) = adenosylcob(III)inamide-GDP + diphosphate</text>
        <dbReference type="Rhea" id="RHEA:22712"/>
        <dbReference type="ChEBI" id="CHEBI:15378"/>
        <dbReference type="ChEBI" id="CHEBI:33019"/>
        <dbReference type="ChEBI" id="CHEBI:37565"/>
        <dbReference type="ChEBI" id="CHEBI:58502"/>
        <dbReference type="ChEBI" id="CHEBI:60487"/>
        <dbReference type="EC" id="2.7.7.62"/>
    </reaction>
</comment>
<evidence type="ECO:0000256" key="4">
    <source>
        <dbReference type="ARBA" id="ARBA00003889"/>
    </source>
</evidence>
<dbReference type="EC" id="2.7.1.156" evidence="14"/>
<evidence type="ECO:0000256" key="5">
    <source>
        <dbReference type="ARBA" id="ARBA00004692"/>
    </source>
</evidence>
<comment type="caution">
    <text evidence="15">The sequence shown here is derived from an EMBL/GenBank/DDBJ whole genome shotgun (WGS) entry which is preliminary data.</text>
</comment>
<evidence type="ECO:0000256" key="13">
    <source>
        <dbReference type="ARBA" id="ARBA00023134"/>
    </source>
</evidence>
<dbReference type="EC" id="2.7.7.62" evidence="14"/>
<sequence>MIHLVLGGARSGKSRFGEHWVQSQASSGIYIATAIAGDAEMAARIAHHRAGRLQSGFNWQLIEESYDLPTLLNSLSGSDKPVLVDCLTLWLTQCLVRQPEQLTPCCDALLAAVAGFQGQLILISNEVGSGIVPLGELSRQFVDAAGRLNQALAERADKVTLVVAGLPLHLKN</sequence>
<evidence type="ECO:0000256" key="8">
    <source>
        <dbReference type="ARBA" id="ARBA00022573"/>
    </source>
</evidence>
<evidence type="ECO:0000256" key="10">
    <source>
        <dbReference type="ARBA" id="ARBA00022741"/>
    </source>
</evidence>
<comment type="pathway">
    <text evidence="5 14">Cofactor biosynthesis; adenosylcobalamin biosynthesis; adenosylcobalamin from cob(II)yrinate a,c-diamide: step 6/7.</text>
</comment>
<keyword evidence="10 14" id="KW-0547">Nucleotide-binding</keyword>
<evidence type="ECO:0000256" key="2">
    <source>
        <dbReference type="ARBA" id="ARBA00000711"/>
    </source>
</evidence>
<evidence type="ECO:0000256" key="7">
    <source>
        <dbReference type="ARBA" id="ARBA00007490"/>
    </source>
</evidence>
<evidence type="ECO:0000313" key="15">
    <source>
        <dbReference type="EMBL" id="MBT1444391.1"/>
    </source>
</evidence>
<keyword evidence="11 14" id="KW-0418">Kinase</keyword>
<comment type="catalytic activity">
    <reaction evidence="3">
        <text>adenosylcob(III)inamide + GTP = adenosylcob(III)inamide phosphate + GDP + H(+)</text>
        <dbReference type="Rhea" id="RHEA:15765"/>
        <dbReference type="ChEBI" id="CHEBI:2480"/>
        <dbReference type="ChEBI" id="CHEBI:15378"/>
        <dbReference type="ChEBI" id="CHEBI:37565"/>
        <dbReference type="ChEBI" id="CHEBI:58189"/>
        <dbReference type="ChEBI" id="CHEBI:58502"/>
        <dbReference type="EC" id="2.7.1.156"/>
    </reaction>
</comment>
<dbReference type="PIRSF" id="PIRSF006135">
    <property type="entry name" value="CobU"/>
    <property type="match status" value="1"/>
</dbReference>
<comment type="similarity">
    <text evidence="7 14">Belongs to the CobU/CobP family.</text>
</comment>
<keyword evidence="15" id="KW-0548">Nucleotidyltransferase</keyword>
<comment type="function">
    <text evidence="4 14">Catalyzes ATP-dependent phosphorylation of adenosylcobinamide and addition of GMP to adenosylcobinamide phosphate.</text>
</comment>
<comment type="catalytic activity">
    <reaction evidence="1 14">
        <text>adenosylcob(III)inamide + ATP = adenosylcob(III)inamide phosphate + ADP + H(+)</text>
        <dbReference type="Rhea" id="RHEA:15769"/>
        <dbReference type="ChEBI" id="CHEBI:2480"/>
        <dbReference type="ChEBI" id="CHEBI:15378"/>
        <dbReference type="ChEBI" id="CHEBI:30616"/>
        <dbReference type="ChEBI" id="CHEBI:58502"/>
        <dbReference type="ChEBI" id="CHEBI:456216"/>
        <dbReference type="EC" id="2.7.1.156"/>
    </reaction>
</comment>
<dbReference type="InterPro" id="IPR003203">
    <property type="entry name" value="CobU/CobP"/>
</dbReference>
<dbReference type="RefSeq" id="WP_214506581.1">
    <property type="nucleotide sequence ID" value="NZ_JAHEPS010000002.1"/>
</dbReference>
<keyword evidence="9 14" id="KW-0808">Transferase</keyword>
<dbReference type="EMBL" id="JAHEPS010000002">
    <property type="protein sequence ID" value="MBT1444391.1"/>
    <property type="molecule type" value="Genomic_DNA"/>
</dbReference>
<evidence type="ECO:0000256" key="6">
    <source>
        <dbReference type="ARBA" id="ARBA00005159"/>
    </source>
</evidence>
<evidence type="ECO:0000256" key="12">
    <source>
        <dbReference type="ARBA" id="ARBA00022840"/>
    </source>
</evidence>
<dbReference type="GO" id="GO:0008820">
    <property type="term" value="F:cobinamide phosphate guanylyltransferase activity"/>
    <property type="evidence" value="ECO:0007669"/>
    <property type="project" value="UniProtKB-EC"/>
</dbReference>
<dbReference type="PANTHER" id="PTHR34848">
    <property type="match status" value="1"/>
</dbReference>
<evidence type="ECO:0000256" key="1">
    <source>
        <dbReference type="ARBA" id="ARBA00000312"/>
    </source>
</evidence>
<name>A0ABS5V449_9GAMM</name>
<comment type="pathway">
    <text evidence="6 14">Cofactor biosynthesis; adenosylcobalamin biosynthesis; adenosylcobalamin from cob(II)yrinate a,c-diamide: step 5/7.</text>
</comment>
<dbReference type="Pfam" id="PF02283">
    <property type="entry name" value="CobU"/>
    <property type="match status" value="1"/>
</dbReference>
<organism evidence="15 16">
    <name type="scientific">Shewanella jiangmenensis</name>
    <dbReference type="NCBI Taxonomy" id="2837387"/>
    <lineage>
        <taxon>Bacteria</taxon>
        <taxon>Pseudomonadati</taxon>
        <taxon>Pseudomonadota</taxon>
        <taxon>Gammaproteobacteria</taxon>
        <taxon>Alteromonadales</taxon>
        <taxon>Shewanellaceae</taxon>
        <taxon>Shewanella</taxon>
    </lineage>
</organism>
<dbReference type="PANTHER" id="PTHR34848:SF1">
    <property type="entry name" value="BIFUNCTIONAL ADENOSYLCOBALAMIN BIOSYNTHESIS PROTEIN COBU"/>
    <property type="match status" value="1"/>
</dbReference>
<protein>
    <recommendedName>
        <fullName evidence="14">Bifunctional adenosylcobalamin biosynthesis protein</fullName>
        <ecNumber evidence="14">2.7.1.156</ecNumber>
        <ecNumber evidence="14">2.7.7.62</ecNumber>
    </recommendedName>
</protein>
<proteinExistence type="inferred from homology"/>
<keyword evidence="13 14" id="KW-0342">GTP-binding</keyword>
<dbReference type="Gene3D" id="3.40.50.300">
    <property type="entry name" value="P-loop containing nucleotide triphosphate hydrolases"/>
    <property type="match status" value="1"/>
</dbReference>
<dbReference type="GO" id="GO:0043752">
    <property type="term" value="F:adenosylcobinamide kinase activity"/>
    <property type="evidence" value="ECO:0007669"/>
    <property type="project" value="UniProtKB-EC"/>
</dbReference>
<keyword evidence="12 14" id="KW-0067">ATP-binding</keyword>
<dbReference type="SUPFAM" id="SSF52540">
    <property type="entry name" value="P-loop containing nucleoside triphosphate hydrolases"/>
    <property type="match status" value="1"/>
</dbReference>
<reference evidence="15 16" key="1">
    <citation type="submission" date="2021-05" db="EMBL/GenBank/DDBJ databases">
        <title>Shewanella sp. JM162201.</title>
        <authorList>
            <person name="Xu S."/>
            <person name="Li A."/>
        </authorList>
    </citation>
    <scope>NUCLEOTIDE SEQUENCE [LARGE SCALE GENOMIC DNA]</scope>
    <source>
        <strain evidence="15 16">JM162201</strain>
    </source>
</reference>